<dbReference type="Proteomes" id="UP001142810">
    <property type="component" value="Unassembled WGS sequence"/>
</dbReference>
<comment type="function">
    <text evidence="10">Catalyzes the acyloin condensation reaction between C atoms 2 and 3 of pyruvate and glyceraldehyde 3-phosphate to yield 1-deoxy-D-xylulose-5-phosphate (DXP).</text>
</comment>
<evidence type="ECO:0000256" key="7">
    <source>
        <dbReference type="ARBA" id="ARBA00022977"/>
    </source>
</evidence>
<dbReference type="Pfam" id="PF02779">
    <property type="entry name" value="Transket_pyr"/>
    <property type="match status" value="1"/>
</dbReference>
<gene>
    <name evidence="10 12" type="primary">dxs</name>
    <name evidence="12" type="ORF">OPS25_02700</name>
</gene>
<evidence type="ECO:0000313" key="12">
    <source>
        <dbReference type="EMBL" id="MCW8107411.1"/>
    </source>
</evidence>
<evidence type="ECO:0000256" key="5">
    <source>
        <dbReference type="ARBA" id="ARBA00022723"/>
    </source>
</evidence>
<dbReference type="SMART" id="SM00861">
    <property type="entry name" value="Transket_pyr"/>
    <property type="match status" value="1"/>
</dbReference>
<comment type="cofactor">
    <cofactor evidence="10">
        <name>Mg(2+)</name>
        <dbReference type="ChEBI" id="CHEBI:18420"/>
    </cofactor>
    <text evidence="10">Binds 1 Mg(2+) ion per subunit.</text>
</comment>
<comment type="caution">
    <text evidence="12">The sequence shown here is derived from an EMBL/GenBank/DDBJ whole genome shotgun (WGS) entry which is preliminary data.</text>
</comment>
<accession>A0ABT3P3V4</accession>
<dbReference type="CDD" id="cd02007">
    <property type="entry name" value="TPP_DXS"/>
    <property type="match status" value="1"/>
</dbReference>
<name>A0ABT3P3V4_9ALTE</name>
<reference evidence="12" key="1">
    <citation type="submission" date="2022-11" db="EMBL/GenBank/DDBJ databases">
        <title>Alteromonas sp. nov., isolated from sea water of the Qingdao.</title>
        <authorList>
            <person name="Wang Q."/>
        </authorList>
    </citation>
    <scope>NUCLEOTIDE SEQUENCE</scope>
    <source>
        <strain evidence="12">ASW11-7</strain>
    </source>
</reference>
<dbReference type="PANTHER" id="PTHR43322:SF5">
    <property type="entry name" value="1-DEOXY-D-XYLULOSE-5-PHOSPHATE SYNTHASE, CHLOROPLASTIC"/>
    <property type="match status" value="1"/>
</dbReference>
<dbReference type="InterPro" id="IPR029061">
    <property type="entry name" value="THDP-binding"/>
</dbReference>
<evidence type="ECO:0000256" key="3">
    <source>
        <dbReference type="ARBA" id="ARBA00011738"/>
    </source>
</evidence>
<keyword evidence="9 10" id="KW-0414">Isoprene biosynthesis</keyword>
<dbReference type="Pfam" id="PF13292">
    <property type="entry name" value="DXP_synthase_N"/>
    <property type="match status" value="1"/>
</dbReference>
<organism evidence="12 13">
    <name type="scientific">Alteromonas aquimaris</name>
    <dbReference type="NCBI Taxonomy" id="2998417"/>
    <lineage>
        <taxon>Bacteria</taxon>
        <taxon>Pseudomonadati</taxon>
        <taxon>Pseudomonadota</taxon>
        <taxon>Gammaproteobacteria</taxon>
        <taxon>Alteromonadales</taxon>
        <taxon>Alteromonadaceae</taxon>
        <taxon>Alteromonas/Salinimonas group</taxon>
        <taxon>Alteromonas</taxon>
    </lineage>
</organism>
<protein>
    <recommendedName>
        <fullName evidence="10">1-deoxy-D-xylulose-5-phosphate synthase</fullName>
        <ecNumber evidence="10">2.2.1.7</ecNumber>
    </recommendedName>
    <alternativeName>
        <fullName evidence="10">1-deoxyxylulose-5-phosphate synthase</fullName>
        <shortName evidence="10">DXP synthase</shortName>
        <shortName evidence="10">DXPS</shortName>
    </alternativeName>
</protein>
<proteinExistence type="inferred from homology"/>
<feature type="binding site" evidence="10">
    <location>
        <position position="181"/>
    </location>
    <ligand>
        <name>thiamine diphosphate</name>
        <dbReference type="ChEBI" id="CHEBI:58937"/>
    </ligand>
</feature>
<evidence type="ECO:0000256" key="4">
    <source>
        <dbReference type="ARBA" id="ARBA00022679"/>
    </source>
</evidence>
<feature type="binding site" evidence="10">
    <location>
        <position position="370"/>
    </location>
    <ligand>
        <name>thiamine diphosphate</name>
        <dbReference type="ChEBI" id="CHEBI:58937"/>
    </ligand>
</feature>
<keyword evidence="5 10" id="KW-0479">Metal-binding</keyword>
<keyword evidence="8 10" id="KW-0786">Thiamine pyrophosphate</keyword>
<keyword evidence="7 10" id="KW-0784">Thiamine biosynthesis</keyword>
<comment type="cofactor">
    <cofactor evidence="10">
        <name>thiamine diphosphate</name>
        <dbReference type="ChEBI" id="CHEBI:58937"/>
    </cofactor>
    <text evidence="10">Binds 1 thiamine pyrophosphate per subunit.</text>
</comment>
<feature type="binding site" evidence="10">
    <location>
        <begin position="153"/>
        <end position="154"/>
    </location>
    <ligand>
        <name>thiamine diphosphate</name>
        <dbReference type="ChEBI" id="CHEBI:58937"/>
    </ligand>
</feature>
<dbReference type="InterPro" id="IPR005477">
    <property type="entry name" value="Dxylulose-5-P_synthase"/>
</dbReference>
<sequence>MTLDLTHYPLLALAQTPAELRKLSQDKLSELADELRQFLLASVSQTSGHFASGLGTVELTVALHYVYNTPFDRLIWDVGHQAYPHKILTGRADRMSTIRQKNGLHPFPWPAESEYDTFAVGHSSTSISAALGMAVAAEKEGQDRKVVAVIGDGAMTAGMAFEAMNHAGDIKKDMVVVLNDNEMSISENVGALNSHLARLLTGSVFNKIRDGGKKLLSNVPPIKEFASRAEEHLKGMVVPGTIFEELGFNYIGPIDGHDVDAVVDTLRNMRKFKGPQLLHVVTRKGKGYPVAEQDPIKFHAVPKFNPAENALPKAAASSPTFSAIFGNWLCDMAAQDPKLMAITPAMREGSGMVEFSQRYPHQYFDAAIAEQHSVTFAAGLAREGQNAVVAIYSTFLQRAYDQLIHDVALQNLPVLFAIDRAGIVGADGPTHQGAFDIAFLRCIPNMIVMTPSDENECRQMLYTGHLADKPAAVRYPRGAGKKVLVDDKMAALPIGKSKQLRKGHTVAILNFGTLLPFAEEAAEQMDATLVDMRFVKPMDHEAVSKAAEHHELIVTLEDGCIMGGAGSAVSEYIHQQGLVTQVLHIGLPDTFILQGTQQEMYVEHGLDTQGIVAKVKQALKSE</sequence>
<dbReference type="NCBIfam" id="NF003933">
    <property type="entry name" value="PRK05444.2-2"/>
    <property type="match status" value="1"/>
</dbReference>
<dbReference type="EC" id="2.2.1.7" evidence="10"/>
<dbReference type="SUPFAM" id="SSF52518">
    <property type="entry name" value="Thiamin diphosphate-binding fold (THDP-binding)"/>
    <property type="match status" value="2"/>
</dbReference>
<dbReference type="PANTHER" id="PTHR43322">
    <property type="entry name" value="1-D-DEOXYXYLULOSE 5-PHOSPHATE SYNTHASE-RELATED"/>
    <property type="match status" value="1"/>
</dbReference>
<evidence type="ECO:0000256" key="8">
    <source>
        <dbReference type="ARBA" id="ARBA00023052"/>
    </source>
</evidence>
<evidence type="ECO:0000259" key="11">
    <source>
        <dbReference type="SMART" id="SM00861"/>
    </source>
</evidence>
<dbReference type="InterPro" id="IPR005475">
    <property type="entry name" value="Transketolase-like_Pyr-bd"/>
</dbReference>
<dbReference type="SUPFAM" id="SSF52922">
    <property type="entry name" value="TK C-terminal domain-like"/>
    <property type="match status" value="1"/>
</dbReference>
<dbReference type="Gene3D" id="3.40.50.970">
    <property type="match status" value="2"/>
</dbReference>
<dbReference type="InterPro" id="IPR020826">
    <property type="entry name" value="Transketolase_BS"/>
</dbReference>
<dbReference type="EMBL" id="JAPFRD010000002">
    <property type="protein sequence ID" value="MCW8107411.1"/>
    <property type="molecule type" value="Genomic_DNA"/>
</dbReference>
<feature type="binding site" evidence="10">
    <location>
        <position position="181"/>
    </location>
    <ligand>
        <name>Mg(2+)</name>
        <dbReference type="ChEBI" id="CHEBI:18420"/>
    </ligand>
</feature>
<comment type="pathway">
    <text evidence="1 10">Metabolic intermediate biosynthesis; 1-deoxy-D-xylulose 5-phosphate biosynthesis; 1-deoxy-D-xylulose 5-phosphate from D-glyceraldehyde 3-phosphate and pyruvate: step 1/1.</text>
</comment>
<dbReference type="CDD" id="cd07033">
    <property type="entry name" value="TPP_PYR_DXS_TK_like"/>
    <property type="match status" value="1"/>
</dbReference>
<evidence type="ECO:0000256" key="6">
    <source>
        <dbReference type="ARBA" id="ARBA00022842"/>
    </source>
</evidence>
<evidence type="ECO:0000256" key="1">
    <source>
        <dbReference type="ARBA" id="ARBA00004980"/>
    </source>
</evidence>
<comment type="catalytic activity">
    <reaction evidence="10">
        <text>D-glyceraldehyde 3-phosphate + pyruvate + H(+) = 1-deoxy-D-xylulose 5-phosphate + CO2</text>
        <dbReference type="Rhea" id="RHEA:12605"/>
        <dbReference type="ChEBI" id="CHEBI:15361"/>
        <dbReference type="ChEBI" id="CHEBI:15378"/>
        <dbReference type="ChEBI" id="CHEBI:16526"/>
        <dbReference type="ChEBI" id="CHEBI:57792"/>
        <dbReference type="ChEBI" id="CHEBI:59776"/>
        <dbReference type="EC" id="2.2.1.7"/>
    </reaction>
</comment>
<feature type="binding site" evidence="10">
    <location>
        <position position="288"/>
    </location>
    <ligand>
        <name>thiamine diphosphate</name>
        <dbReference type="ChEBI" id="CHEBI:58937"/>
    </ligand>
</feature>
<dbReference type="Gene3D" id="3.40.50.920">
    <property type="match status" value="1"/>
</dbReference>
<evidence type="ECO:0000313" key="13">
    <source>
        <dbReference type="Proteomes" id="UP001142810"/>
    </source>
</evidence>
<keyword evidence="13" id="KW-1185">Reference proteome</keyword>
<dbReference type="PROSITE" id="PS00802">
    <property type="entry name" value="TRANSKETOLASE_2"/>
    <property type="match status" value="1"/>
</dbReference>
<evidence type="ECO:0000256" key="9">
    <source>
        <dbReference type="ARBA" id="ARBA00023229"/>
    </source>
</evidence>
<dbReference type="Pfam" id="PF02780">
    <property type="entry name" value="Transketolase_C"/>
    <property type="match status" value="1"/>
</dbReference>
<dbReference type="HAMAP" id="MF_00315">
    <property type="entry name" value="DXP_synth"/>
    <property type="match status" value="1"/>
</dbReference>
<keyword evidence="4 10" id="KW-0808">Transferase</keyword>
<comment type="similarity">
    <text evidence="2 10">Belongs to the transketolase family. DXPS subfamily.</text>
</comment>
<dbReference type="RefSeq" id="WP_265616105.1">
    <property type="nucleotide sequence ID" value="NZ_JAPFRD010000002.1"/>
</dbReference>
<comment type="subunit">
    <text evidence="3 10">Homodimer.</text>
</comment>
<evidence type="ECO:0000256" key="10">
    <source>
        <dbReference type="HAMAP-Rule" id="MF_00315"/>
    </source>
</evidence>
<feature type="binding site" evidence="10">
    <location>
        <position position="152"/>
    </location>
    <ligand>
        <name>Mg(2+)</name>
        <dbReference type="ChEBI" id="CHEBI:18420"/>
    </ligand>
</feature>
<feature type="binding site" evidence="10">
    <location>
        <begin position="121"/>
        <end position="123"/>
    </location>
    <ligand>
        <name>thiamine diphosphate</name>
        <dbReference type="ChEBI" id="CHEBI:58937"/>
    </ligand>
</feature>
<dbReference type="NCBIfam" id="TIGR00204">
    <property type="entry name" value="dxs"/>
    <property type="match status" value="1"/>
</dbReference>
<dbReference type="GO" id="GO:0008661">
    <property type="term" value="F:1-deoxy-D-xylulose-5-phosphate synthase activity"/>
    <property type="evidence" value="ECO:0007669"/>
    <property type="project" value="UniProtKB-EC"/>
</dbReference>
<evidence type="ECO:0000256" key="2">
    <source>
        <dbReference type="ARBA" id="ARBA00011081"/>
    </source>
</evidence>
<dbReference type="InterPro" id="IPR033248">
    <property type="entry name" value="Transketolase_C"/>
</dbReference>
<keyword evidence="6 10" id="KW-0460">Magnesium</keyword>
<feature type="domain" description="Transketolase-like pyrimidine-binding" evidence="11">
    <location>
        <begin position="319"/>
        <end position="483"/>
    </location>
</feature>
<feature type="binding site" evidence="10">
    <location>
        <position position="80"/>
    </location>
    <ligand>
        <name>thiamine diphosphate</name>
        <dbReference type="ChEBI" id="CHEBI:58937"/>
    </ligand>
</feature>
<dbReference type="InterPro" id="IPR009014">
    <property type="entry name" value="Transketo_C/PFOR_II"/>
</dbReference>